<sequence>MSDWALAIALDSQRYYHENQRAQASTNAIRSQRGQRDIMRRLVVTLNTQNPPSRQLLTVVRCCQCGHRSGLPTDYSTPYQCLGYSGYYAAYTNNASQASDASSDGAANELSPQSTSSSSDEQRVACRHVYCLGCQWLVNGVFRTLHPIEIRDETDYSAYGYGQELSQQDDYQEQSSGGQRRGRGSRRSRN</sequence>
<dbReference type="InParanoid" id="A0A0D2A9K5"/>
<dbReference type="GeneID" id="27313172"/>
<gene>
    <name evidence="2" type="ORF">PV09_05199</name>
</gene>
<dbReference type="HOGENOM" id="CLU_1429024_0_0_1"/>
<dbReference type="EMBL" id="KN847544">
    <property type="protein sequence ID" value="KIW03428.1"/>
    <property type="molecule type" value="Genomic_DNA"/>
</dbReference>
<feature type="region of interest" description="Disordered" evidence="1">
    <location>
        <begin position="163"/>
        <end position="190"/>
    </location>
</feature>
<reference evidence="2 3" key="1">
    <citation type="submission" date="2015-01" db="EMBL/GenBank/DDBJ databases">
        <title>The Genome Sequence of Ochroconis gallopava CBS43764.</title>
        <authorList>
            <consortium name="The Broad Institute Genomics Platform"/>
            <person name="Cuomo C."/>
            <person name="de Hoog S."/>
            <person name="Gorbushina A."/>
            <person name="Stielow B."/>
            <person name="Teixiera M."/>
            <person name="Abouelleil A."/>
            <person name="Chapman S.B."/>
            <person name="Priest M."/>
            <person name="Young S.K."/>
            <person name="Wortman J."/>
            <person name="Nusbaum C."/>
            <person name="Birren B."/>
        </authorList>
    </citation>
    <scope>NUCLEOTIDE SEQUENCE [LARGE SCALE GENOMIC DNA]</scope>
    <source>
        <strain evidence="2 3">CBS 43764</strain>
    </source>
</reference>
<dbReference type="RefSeq" id="XP_016213297.1">
    <property type="nucleotide sequence ID" value="XM_016358678.1"/>
</dbReference>
<organism evidence="2 3">
    <name type="scientific">Verruconis gallopava</name>
    <dbReference type="NCBI Taxonomy" id="253628"/>
    <lineage>
        <taxon>Eukaryota</taxon>
        <taxon>Fungi</taxon>
        <taxon>Dikarya</taxon>
        <taxon>Ascomycota</taxon>
        <taxon>Pezizomycotina</taxon>
        <taxon>Dothideomycetes</taxon>
        <taxon>Pleosporomycetidae</taxon>
        <taxon>Venturiales</taxon>
        <taxon>Sympoventuriaceae</taxon>
        <taxon>Verruconis</taxon>
    </lineage>
</organism>
<keyword evidence="3" id="KW-1185">Reference proteome</keyword>
<feature type="compositionally biased region" description="Basic residues" evidence="1">
    <location>
        <begin position="180"/>
        <end position="190"/>
    </location>
</feature>
<dbReference type="AlphaFoldDB" id="A0A0D2A9K5"/>
<feature type="region of interest" description="Disordered" evidence="1">
    <location>
        <begin position="98"/>
        <end position="119"/>
    </location>
</feature>
<protein>
    <submittedName>
        <fullName evidence="2">Uncharacterized protein</fullName>
    </submittedName>
</protein>
<evidence type="ECO:0000313" key="2">
    <source>
        <dbReference type="EMBL" id="KIW03428.1"/>
    </source>
</evidence>
<dbReference type="Proteomes" id="UP000053259">
    <property type="component" value="Unassembled WGS sequence"/>
</dbReference>
<evidence type="ECO:0000256" key="1">
    <source>
        <dbReference type="SAM" id="MobiDB-lite"/>
    </source>
</evidence>
<proteinExistence type="predicted"/>
<evidence type="ECO:0000313" key="3">
    <source>
        <dbReference type="Proteomes" id="UP000053259"/>
    </source>
</evidence>
<name>A0A0D2A9K5_9PEZI</name>
<dbReference type="VEuPathDB" id="FungiDB:PV09_05199"/>
<accession>A0A0D2A9K5</accession>